<dbReference type="InterPro" id="IPR044152">
    <property type="entry name" value="YqjM-like"/>
</dbReference>
<proteinExistence type="predicted"/>
<keyword evidence="3" id="KW-0288">FMN</keyword>
<comment type="cofactor">
    <cofactor evidence="1">
        <name>FMN</name>
        <dbReference type="ChEBI" id="CHEBI:58210"/>
    </cofactor>
</comment>
<feature type="domain" description="NADH:flavin oxidoreductase/NADH oxidase N-terminal" evidence="6">
    <location>
        <begin position="4"/>
        <end position="339"/>
    </location>
</feature>
<protein>
    <submittedName>
        <fullName evidence="8">Unannotated protein</fullName>
    </submittedName>
</protein>
<gene>
    <name evidence="7" type="ORF">UFOPK2782_00608</name>
    <name evidence="8" type="ORF">UFOPK3828_00446</name>
</gene>
<evidence type="ECO:0000256" key="4">
    <source>
        <dbReference type="ARBA" id="ARBA00022857"/>
    </source>
</evidence>
<dbReference type="GO" id="GO:0003959">
    <property type="term" value="F:NADPH dehydrogenase activity"/>
    <property type="evidence" value="ECO:0007669"/>
    <property type="project" value="InterPro"/>
</dbReference>
<dbReference type="SUPFAM" id="SSF51395">
    <property type="entry name" value="FMN-linked oxidoreductases"/>
    <property type="match status" value="1"/>
</dbReference>
<organism evidence="8">
    <name type="scientific">freshwater metagenome</name>
    <dbReference type="NCBI Taxonomy" id="449393"/>
    <lineage>
        <taxon>unclassified sequences</taxon>
        <taxon>metagenomes</taxon>
        <taxon>ecological metagenomes</taxon>
    </lineage>
</organism>
<evidence type="ECO:0000313" key="7">
    <source>
        <dbReference type="EMBL" id="CAB4735649.1"/>
    </source>
</evidence>
<dbReference type="AlphaFoldDB" id="A0A6J7K9S4"/>
<evidence type="ECO:0000256" key="2">
    <source>
        <dbReference type="ARBA" id="ARBA00022630"/>
    </source>
</evidence>
<evidence type="ECO:0000256" key="1">
    <source>
        <dbReference type="ARBA" id="ARBA00001917"/>
    </source>
</evidence>
<dbReference type="InterPro" id="IPR001155">
    <property type="entry name" value="OxRdtase_FMN_N"/>
</dbReference>
<dbReference type="PANTHER" id="PTHR43303:SF4">
    <property type="entry name" value="NADPH DEHYDROGENASE C23G7.10C-RELATED"/>
    <property type="match status" value="1"/>
</dbReference>
<dbReference type="GO" id="GO:0050661">
    <property type="term" value="F:NADP binding"/>
    <property type="evidence" value="ECO:0007669"/>
    <property type="project" value="InterPro"/>
</dbReference>
<dbReference type="Pfam" id="PF00724">
    <property type="entry name" value="Oxidored_FMN"/>
    <property type="match status" value="1"/>
</dbReference>
<accession>A0A6J7K9S4</accession>
<dbReference type="InterPro" id="IPR013785">
    <property type="entry name" value="Aldolase_TIM"/>
</dbReference>
<sequence>MTSSLFSPIKIRSTEFGNRVWVSPMCQYSAIDGVVGEWHKVHLGSFATGGVGLIMVEATGVEPEARISIGCTGLWNDKQAAAFKPIIDFVHSQGVKIGVQLAHAGRKGSTMVPWDDHEIASASEGGWETVAPSPISFKDFPIPRELTVAQINALTTKFVEASLRSVEAGFDVIEIHAAHGYLFHQFMSPITNKRTDEYGGSFENRIRFLVETAKAIREHIGNEMPLFTRISATDWVEGGWDIEESIALCRILKGVGVDLIDVSSGGLVHDAKITTGPGYQVPLAARIKAEADVLTSAVGIITEAVQAEEIIESKSSDAVMIGRQMLRNPRWAISAAEELGEKIPWSLQLERSRRIGARKSPQ</sequence>
<evidence type="ECO:0000259" key="6">
    <source>
        <dbReference type="Pfam" id="PF00724"/>
    </source>
</evidence>
<evidence type="ECO:0000313" key="8">
    <source>
        <dbReference type="EMBL" id="CAB4952205.1"/>
    </source>
</evidence>
<keyword evidence="2" id="KW-0285">Flavoprotein</keyword>
<dbReference type="EMBL" id="CAEZYS010000062">
    <property type="protein sequence ID" value="CAB4735649.1"/>
    <property type="molecule type" value="Genomic_DNA"/>
</dbReference>
<keyword evidence="4" id="KW-0521">NADP</keyword>
<name>A0A6J7K9S4_9ZZZZ</name>
<dbReference type="CDD" id="cd02932">
    <property type="entry name" value="OYE_YqiM_FMN"/>
    <property type="match status" value="1"/>
</dbReference>
<dbReference type="PANTHER" id="PTHR43303">
    <property type="entry name" value="NADPH DEHYDROGENASE C23G7.10C-RELATED"/>
    <property type="match status" value="1"/>
</dbReference>
<evidence type="ECO:0000256" key="3">
    <source>
        <dbReference type="ARBA" id="ARBA00022643"/>
    </source>
</evidence>
<reference evidence="8" key="1">
    <citation type="submission" date="2020-05" db="EMBL/GenBank/DDBJ databases">
        <authorList>
            <person name="Chiriac C."/>
            <person name="Salcher M."/>
            <person name="Ghai R."/>
            <person name="Kavagutti S V."/>
        </authorList>
    </citation>
    <scope>NUCLEOTIDE SEQUENCE</scope>
</reference>
<dbReference type="Gene3D" id="3.20.20.70">
    <property type="entry name" value="Aldolase class I"/>
    <property type="match status" value="1"/>
</dbReference>
<evidence type="ECO:0000256" key="5">
    <source>
        <dbReference type="ARBA" id="ARBA00023002"/>
    </source>
</evidence>
<dbReference type="EMBL" id="CAFBNP010000061">
    <property type="protein sequence ID" value="CAB4952205.1"/>
    <property type="molecule type" value="Genomic_DNA"/>
</dbReference>
<dbReference type="GO" id="GO:0010181">
    <property type="term" value="F:FMN binding"/>
    <property type="evidence" value="ECO:0007669"/>
    <property type="project" value="InterPro"/>
</dbReference>
<keyword evidence="5" id="KW-0560">Oxidoreductase</keyword>